<feature type="domain" description="Peptidase S1" evidence="3">
    <location>
        <begin position="47"/>
        <end position="303"/>
    </location>
</feature>
<comment type="similarity">
    <text evidence="1">Belongs to the peptidase S1 family. CLIP subfamily.</text>
</comment>
<dbReference type="PANTHER" id="PTHR24260">
    <property type="match status" value="1"/>
</dbReference>
<reference evidence="4" key="1">
    <citation type="submission" date="2018-01" db="EMBL/GenBank/DDBJ databases">
        <title>An insight into the sialome of Amazonian anophelines.</title>
        <authorList>
            <person name="Ribeiro J.M."/>
            <person name="Scarpassa V."/>
            <person name="Calvo E."/>
        </authorList>
    </citation>
    <scope>NUCLEOTIDE SEQUENCE</scope>
    <source>
        <tissue evidence="4">Salivary glands</tissue>
    </source>
</reference>
<evidence type="ECO:0000313" key="4">
    <source>
        <dbReference type="EMBL" id="MBW43067.1"/>
    </source>
</evidence>
<dbReference type="InterPro" id="IPR001254">
    <property type="entry name" value="Trypsin_dom"/>
</dbReference>
<dbReference type="PROSITE" id="PS50240">
    <property type="entry name" value="TRYPSIN_DOM"/>
    <property type="match status" value="1"/>
</dbReference>
<dbReference type="EMBL" id="GGFK01009746">
    <property type="protein sequence ID" value="MBW43067.1"/>
    <property type="molecule type" value="Transcribed_RNA"/>
</dbReference>
<evidence type="ECO:0000256" key="2">
    <source>
        <dbReference type="SAM" id="SignalP"/>
    </source>
</evidence>
<feature type="signal peptide" evidence="2">
    <location>
        <begin position="1"/>
        <end position="19"/>
    </location>
</feature>
<dbReference type="GO" id="GO:0006508">
    <property type="term" value="P:proteolysis"/>
    <property type="evidence" value="ECO:0007669"/>
    <property type="project" value="InterPro"/>
</dbReference>
<dbReference type="SUPFAM" id="SSF50494">
    <property type="entry name" value="Trypsin-like serine proteases"/>
    <property type="match status" value="1"/>
</dbReference>
<dbReference type="InterPro" id="IPR009003">
    <property type="entry name" value="Peptidase_S1_PA"/>
</dbReference>
<feature type="chain" id="PRO_5014610700" evidence="2">
    <location>
        <begin position="20"/>
        <end position="307"/>
    </location>
</feature>
<dbReference type="AlphaFoldDB" id="A0A2M4AQK0"/>
<organism evidence="4">
    <name type="scientific">Anopheles triannulatus</name>
    <dbReference type="NCBI Taxonomy" id="58253"/>
    <lineage>
        <taxon>Eukaryota</taxon>
        <taxon>Metazoa</taxon>
        <taxon>Ecdysozoa</taxon>
        <taxon>Arthropoda</taxon>
        <taxon>Hexapoda</taxon>
        <taxon>Insecta</taxon>
        <taxon>Pterygota</taxon>
        <taxon>Neoptera</taxon>
        <taxon>Endopterygota</taxon>
        <taxon>Diptera</taxon>
        <taxon>Nematocera</taxon>
        <taxon>Culicoidea</taxon>
        <taxon>Culicidae</taxon>
        <taxon>Anophelinae</taxon>
        <taxon>Anopheles</taxon>
    </lineage>
</organism>
<dbReference type="GO" id="GO:0004252">
    <property type="term" value="F:serine-type endopeptidase activity"/>
    <property type="evidence" value="ECO:0007669"/>
    <property type="project" value="InterPro"/>
</dbReference>
<evidence type="ECO:0000256" key="1">
    <source>
        <dbReference type="ARBA" id="ARBA00024195"/>
    </source>
</evidence>
<dbReference type="Gene3D" id="2.40.10.10">
    <property type="entry name" value="Trypsin-like serine proteases"/>
    <property type="match status" value="1"/>
</dbReference>
<accession>A0A2M4AQK0</accession>
<dbReference type="InterPro" id="IPR051333">
    <property type="entry name" value="CLIP_Serine_Protease"/>
</dbReference>
<protein>
    <submittedName>
        <fullName evidence="4">Putative trypsin</fullName>
    </submittedName>
</protein>
<evidence type="ECO:0000259" key="3">
    <source>
        <dbReference type="PROSITE" id="PS50240"/>
    </source>
</evidence>
<proteinExistence type="inferred from homology"/>
<name>A0A2M4AQK0_9DIPT</name>
<keyword evidence="2" id="KW-0732">Signal</keyword>
<dbReference type="SMART" id="SM00020">
    <property type="entry name" value="Tryp_SPc"/>
    <property type="match status" value="1"/>
</dbReference>
<dbReference type="PANTHER" id="PTHR24260:SF147">
    <property type="entry name" value="EG:BACR7A4.3 PROTEIN-RELATED"/>
    <property type="match status" value="1"/>
</dbReference>
<sequence length="307" mass="35458">MKHLICFITLPLLFIATSASVVADRRISFNITQISTAKPSRYHAIRLFNNDHPNHLRPALKKCPASNYMFVVKIFSTEEPYFCPAVFISTDSLIASALCLKQMQPIDDHPSTHMFVMVEAENVFFYEGGRRYVSKIFFHPKLEENPAYYNLAILKLRNPIRETGFVNGQSIVACLWSETKLRSDKFYLGEWFKYQPERNAAFRWLELPLISREECKTELLIAKADVPELDQGITESQVCVKDNKNRSMIEFCEERSSGPLFMTLGDTVYLVAMPTFHIDDCNVRVEVFNRVSVVLDWIEAIVWPHLD</sequence>
<dbReference type="Pfam" id="PF00089">
    <property type="entry name" value="Trypsin"/>
    <property type="match status" value="1"/>
</dbReference>
<dbReference type="InterPro" id="IPR043504">
    <property type="entry name" value="Peptidase_S1_PA_chymotrypsin"/>
</dbReference>